<proteinExistence type="predicted"/>
<name>A0A077QNW1_XENBV</name>
<reference evidence="1" key="1">
    <citation type="submission" date="2013-07" db="EMBL/GenBank/DDBJ databases">
        <title>Sub-species coevolution in mutualistic symbiosis.</title>
        <authorList>
            <person name="Murfin K."/>
            <person name="Klassen J."/>
            <person name="Lee M."/>
            <person name="Forst S."/>
            <person name="Stock P."/>
            <person name="Goodrich-Blair H."/>
        </authorList>
    </citation>
    <scope>NUCLEOTIDE SEQUENCE [LARGE SCALE GENOMIC DNA]</scope>
    <source>
        <strain evidence="1">Intermedium</strain>
    </source>
</reference>
<protein>
    <submittedName>
        <fullName evidence="1">Uncharacterized protein</fullName>
    </submittedName>
</protein>
<accession>A0A077QNW1</accession>
<organism evidence="1">
    <name type="scientific">Xenorhabdus bovienii str. Intermedium</name>
    <dbReference type="NCBI Taxonomy" id="1379677"/>
    <lineage>
        <taxon>Bacteria</taxon>
        <taxon>Pseudomonadati</taxon>
        <taxon>Pseudomonadota</taxon>
        <taxon>Gammaproteobacteria</taxon>
        <taxon>Enterobacterales</taxon>
        <taxon>Morganellaceae</taxon>
        <taxon>Xenorhabdus</taxon>
    </lineage>
</organism>
<dbReference type="EMBL" id="CBTB010000298">
    <property type="protein sequence ID" value="CDH35209.1"/>
    <property type="molecule type" value="Genomic_DNA"/>
</dbReference>
<dbReference type="AlphaFoldDB" id="A0A077QNW1"/>
<sequence>MIMNPYIFCLIYGMDVHWDMLVQYGIWDVLIGGKENFENNGGFGAESYYKIGVVPFLLYQPPVELHIDQLLMLVHCTVLILSQYVII</sequence>
<gene>
    <name evidence="1" type="ORF">XBI1_870011</name>
</gene>
<evidence type="ECO:0000313" key="1">
    <source>
        <dbReference type="EMBL" id="CDH35209.1"/>
    </source>
</evidence>
<dbReference type="HOGENOM" id="CLU_2482570_0_0_6"/>
<comment type="caution">
    <text evidence="1">The sequence shown here is derived from an EMBL/GenBank/DDBJ whole genome shotgun (WGS) entry which is preliminary data.</text>
</comment>
<dbReference type="Proteomes" id="UP000028480">
    <property type="component" value="Unassembled WGS sequence"/>
</dbReference>